<feature type="coiled-coil region" evidence="1">
    <location>
        <begin position="102"/>
        <end position="160"/>
    </location>
</feature>
<dbReference type="SUPFAM" id="SSF111369">
    <property type="entry name" value="HlyD-like secretion proteins"/>
    <property type="match status" value="1"/>
</dbReference>
<keyword evidence="5" id="KW-1185">Reference proteome</keyword>
<dbReference type="KEGG" id="fil:BN1229_v1_1442"/>
<accession>A0A0D6JEG2</accession>
<evidence type="ECO:0000313" key="4">
    <source>
        <dbReference type="EMBL" id="CPR17844.1"/>
    </source>
</evidence>
<dbReference type="AlphaFoldDB" id="A0A0D6JEG2"/>
<organism evidence="4 5">
    <name type="scientific">Candidatus Filomicrobium marinum</name>
    <dbReference type="NCBI Taxonomy" id="1608628"/>
    <lineage>
        <taxon>Bacteria</taxon>
        <taxon>Pseudomonadati</taxon>
        <taxon>Pseudomonadota</taxon>
        <taxon>Alphaproteobacteria</taxon>
        <taxon>Hyphomicrobiales</taxon>
        <taxon>Hyphomicrobiaceae</taxon>
        <taxon>Filomicrobium</taxon>
    </lineage>
</organism>
<dbReference type="Proteomes" id="UP000033187">
    <property type="component" value="Chromosome 1"/>
</dbReference>
<protein>
    <recommendedName>
        <fullName evidence="3">Multidrug resistance protein MdtA-like barrel-sandwich hybrid domain-containing protein</fullName>
    </recommendedName>
</protein>
<keyword evidence="2" id="KW-0812">Transmembrane</keyword>
<proteinExistence type="predicted"/>
<evidence type="ECO:0000259" key="3">
    <source>
        <dbReference type="Pfam" id="PF25917"/>
    </source>
</evidence>
<dbReference type="Gene3D" id="2.40.50.100">
    <property type="match status" value="1"/>
</dbReference>
<dbReference type="Pfam" id="PF25917">
    <property type="entry name" value="BSH_RND"/>
    <property type="match status" value="1"/>
</dbReference>
<name>A0A0D6JEG2_9HYPH</name>
<feature type="transmembrane region" description="Helical" evidence="2">
    <location>
        <begin position="29"/>
        <end position="51"/>
    </location>
</feature>
<dbReference type="InterPro" id="IPR050739">
    <property type="entry name" value="MFP"/>
</dbReference>
<keyword evidence="2" id="KW-1133">Transmembrane helix</keyword>
<dbReference type="InterPro" id="IPR058625">
    <property type="entry name" value="MdtA-like_BSH"/>
</dbReference>
<sequence>MIIFLVLVYLLILFILVKIKIIPFNLFWKLSPILVFVLLNILLFIPMGWAAPSGPLLVRRHSVPIVPDVAGEVIEVPVEANVPLKANDVLFRIDPVPFQTQVDSLDAQLKFAQLRYEQMAELHSRDTGRLFDVQQREAEVKQLRAQLEAAKWNLDKTVVRAPANGYVTNIALRKGARVASLPLSPAMAFIDTSETLIGVEIKQISARFVEPGQRVEATFKFFPGKIFKGRVESVLQAIASGQTQISGQAIAPPKVFSDPFVVLIKLDDAKSAQRLPAGTAGDAAIFTERLKPTHVIRRVMLRMTAIMNYINPF</sequence>
<keyword evidence="1" id="KW-0175">Coiled coil</keyword>
<dbReference type="PANTHER" id="PTHR30386">
    <property type="entry name" value="MEMBRANE FUSION SUBUNIT OF EMRAB-TOLC MULTIDRUG EFFLUX PUMP"/>
    <property type="match status" value="1"/>
</dbReference>
<evidence type="ECO:0000256" key="1">
    <source>
        <dbReference type="SAM" id="Coils"/>
    </source>
</evidence>
<dbReference type="Gene3D" id="2.40.30.170">
    <property type="match status" value="1"/>
</dbReference>
<dbReference type="OrthoDB" id="9811754at2"/>
<dbReference type="PANTHER" id="PTHR30386:SF18">
    <property type="entry name" value="INNER MEMBRANE PROTEIN YIAV-RELATED"/>
    <property type="match status" value="1"/>
</dbReference>
<feature type="domain" description="Multidrug resistance protein MdtA-like barrel-sandwich hybrid" evidence="3">
    <location>
        <begin position="63"/>
        <end position="180"/>
    </location>
</feature>
<dbReference type="RefSeq" id="WP_046477499.1">
    <property type="nucleotide sequence ID" value="NZ_LN829118.1"/>
</dbReference>
<dbReference type="EMBL" id="LN829119">
    <property type="protein sequence ID" value="CPR17844.1"/>
    <property type="molecule type" value="Genomic_DNA"/>
</dbReference>
<evidence type="ECO:0000256" key="2">
    <source>
        <dbReference type="SAM" id="Phobius"/>
    </source>
</evidence>
<gene>
    <name evidence="4" type="ORF">YBN1229_v1_1443</name>
</gene>
<evidence type="ECO:0000313" key="5">
    <source>
        <dbReference type="Proteomes" id="UP000033187"/>
    </source>
</evidence>
<reference evidence="5" key="1">
    <citation type="submission" date="2015-02" db="EMBL/GenBank/DDBJ databases">
        <authorList>
            <person name="Chooi Y.-H."/>
        </authorList>
    </citation>
    <scope>NUCLEOTIDE SEQUENCE [LARGE SCALE GENOMIC DNA]</scope>
    <source>
        <strain evidence="5">strain Y</strain>
    </source>
</reference>
<dbReference type="KEGG" id="fiy:BN1229_v1_1443"/>
<keyword evidence="2" id="KW-0472">Membrane</keyword>